<reference evidence="3" key="1">
    <citation type="submission" date="2016-10" db="EMBL/GenBank/DDBJ databases">
        <authorList>
            <person name="Varghese N."/>
            <person name="Submissions S."/>
        </authorList>
    </citation>
    <scope>NUCLEOTIDE SEQUENCE [LARGE SCALE GENOMIC DNA]</scope>
    <source>
        <strain evidence="3">IBRC-M 10403</strain>
    </source>
</reference>
<dbReference type="Proteomes" id="UP000199501">
    <property type="component" value="Unassembled WGS sequence"/>
</dbReference>
<evidence type="ECO:0000313" key="2">
    <source>
        <dbReference type="EMBL" id="SDD03279.1"/>
    </source>
</evidence>
<dbReference type="InterPro" id="IPR010982">
    <property type="entry name" value="Lambda_DNA-bd_dom_sf"/>
</dbReference>
<feature type="domain" description="HTH cro/C1-type" evidence="1">
    <location>
        <begin position="13"/>
        <end position="67"/>
    </location>
</feature>
<dbReference type="CDD" id="cd00093">
    <property type="entry name" value="HTH_XRE"/>
    <property type="match status" value="1"/>
</dbReference>
<dbReference type="OrthoDB" id="3420984at2"/>
<dbReference type="GO" id="GO:0003677">
    <property type="term" value="F:DNA binding"/>
    <property type="evidence" value="ECO:0007669"/>
    <property type="project" value="InterPro"/>
</dbReference>
<dbReference type="SUPFAM" id="SSF47413">
    <property type="entry name" value="lambda repressor-like DNA-binding domains"/>
    <property type="match status" value="1"/>
</dbReference>
<sequence length="398" mass="43406">MTDTDREYPGARIATTRRLKGWTQDRLARESGYSVSMIRKVERGIEPASPGFLSAVGRVLGKGVDELTGTPYREIIEREGGLGGLNDLRTILAEGHHVRPIEPLPLDELRSSLDAINIRYRNDRGRQALARLPLLIRQLHGALHSVSSHEQRGAIYSLLASAYATVERIARRFGYLELTTPALDRLDVYAASADDPLYAPQGLIKRARVLMYHDSHDVGLTLIEQGLNQVEGNDEGALAVRGYGHLAGAIVAARFRRPDIAREHLSEARKVAAHVDGESDAYGTLFGQANVGIHSVAVELEAGDPGLAAQEGFALRLPESVAPPRAGHHWQDTARACLLSGNGAKALDALNRARKVAPQQTRLHPMVRDTLRGIAALDRRKSDTVANFAAWLGPDQPQ</sequence>
<accession>A0A1G6RF58</accession>
<dbReference type="SMART" id="SM00530">
    <property type="entry name" value="HTH_XRE"/>
    <property type="match status" value="1"/>
</dbReference>
<evidence type="ECO:0000313" key="3">
    <source>
        <dbReference type="Proteomes" id="UP000199501"/>
    </source>
</evidence>
<gene>
    <name evidence="2" type="ORF">SAMN05216174_106320</name>
</gene>
<dbReference type="Pfam" id="PF01381">
    <property type="entry name" value="HTH_3"/>
    <property type="match status" value="1"/>
</dbReference>
<evidence type="ECO:0000259" key="1">
    <source>
        <dbReference type="PROSITE" id="PS50943"/>
    </source>
</evidence>
<dbReference type="InterPro" id="IPR001387">
    <property type="entry name" value="Cro/C1-type_HTH"/>
</dbReference>
<dbReference type="Gene3D" id="1.10.260.40">
    <property type="entry name" value="lambda repressor-like DNA-binding domains"/>
    <property type="match status" value="1"/>
</dbReference>
<keyword evidence="3" id="KW-1185">Reference proteome</keyword>
<dbReference type="EMBL" id="FMZZ01000006">
    <property type="protein sequence ID" value="SDD03279.1"/>
    <property type="molecule type" value="Genomic_DNA"/>
</dbReference>
<name>A0A1G6RF58_9PSEU</name>
<dbReference type="RefSeq" id="WP_091450783.1">
    <property type="nucleotide sequence ID" value="NZ_FMZZ01000006.1"/>
</dbReference>
<organism evidence="2 3">
    <name type="scientific">Actinokineospora iranica</name>
    <dbReference type="NCBI Taxonomy" id="1271860"/>
    <lineage>
        <taxon>Bacteria</taxon>
        <taxon>Bacillati</taxon>
        <taxon>Actinomycetota</taxon>
        <taxon>Actinomycetes</taxon>
        <taxon>Pseudonocardiales</taxon>
        <taxon>Pseudonocardiaceae</taxon>
        <taxon>Actinokineospora</taxon>
    </lineage>
</organism>
<protein>
    <submittedName>
        <fullName evidence="2">Transcriptional regulator, contains XRE-family HTH domain</fullName>
    </submittedName>
</protein>
<dbReference type="STRING" id="1271860.SAMN05216174_106320"/>
<dbReference type="AlphaFoldDB" id="A0A1G6RF58"/>
<dbReference type="PROSITE" id="PS50943">
    <property type="entry name" value="HTH_CROC1"/>
    <property type="match status" value="1"/>
</dbReference>
<proteinExistence type="predicted"/>